<dbReference type="eggNOG" id="COG1487">
    <property type="taxonomic scope" value="Bacteria"/>
</dbReference>
<dbReference type="KEGG" id="cai:Caci_7411"/>
<dbReference type="AlphaFoldDB" id="C7Q9R8"/>
<organism evidence="1 2">
    <name type="scientific">Catenulispora acidiphila (strain DSM 44928 / JCM 14897 / NBRC 102108 / NRRL B-24433 / ID139908)</name>
    <dbReference type="NCBI Taxonomy" id="479433"/>
    <lineage>
        <taxon>Bacteria</taxon>
        <taxon>Bacillati</taxon>
        <taxon>Actinomycetota</taxon>
        <taxon>Actinomycetes</taxon>
        <taxon>Catenulisporales</taxon>
        <taxon>Catenulisporaceae</taxon>
        <taxon>Catenulispora</taxon>
    </lineage>
</organism>
<protein>
    <recommendedName>
        <fullName evidence="3">PilT protein domain protein</fullName>
    </recommendedName>
</protein>
<dbReference type="InParanoid" id="C7Q9R8"/>
<dbReference type="Gene3D" id="3.40.50.1010">
    <property type="entry name" value="5'-nuclease"/>
    <property type="match status" value="1"/>
</dbReference>
<dbReference type="EMBL" id="CP001700">
    <property type="protein sequence ID" value="ACU76237.1"/>
    <property type="molecule type" value="Genomic_DNA"/>
</dbReference>
<dbReference type="Proteomes" id="UP000000851">
    <property type="component" value="Chromosome"/>
</dbReference>
<accession>C7Q9R8</accession>
<gene>
    <name evidence="1" type="ordered locus">Caci_7411</name>
</gene>
<proteinExistence type="predicted"/>
<evidence type="ECO:0008006" key="3">
    <source>
        <dbReference type="Google" id="ProtNLM"/>
    </source>
</evidence>
<keyword evidence="2" id="KW-1185">Reference proteome</keyword>
<sequence>MKFGFLLDASAFWHLTRAPEAMKAWEHYGAEGLFHVSEPTRGEILYSAENPAHGWRP</sequence>
<evidence type="ECO:0000313" key="1">
    <source>
        <dbReference type="EMBL" id="ACU76237.1"/>
    </source>
</evidence>
<evidence type="ECO:0000313" key="2">
    <source>
        <dbReference type="Proteomes" id="UP000000851"/>
    </source>
</evidence>
<reference evidence="1 2" key="1">
    <citation type="journal article" date="2009" name="Stand. Genomic Sci.">
        <title>Complete genome sequence of Catenulispora acidiphila type strain (ID 139908).</title>
        <authorList>
            <person name="Copeland A."/>
            <person name="Lapidus A."/>
            <person name="Glavina Del Rio T."/>
            <person name="Nolan M."/>
            <person name="Lucas S."/>
            <person name="Chen F."/>
            <person name="Tice H."/>
            <person name="Cheng J.F."/>
            <person name="Bruce D."/>
            <person name="Goodwin L."/>
            <person name="Pitluck S."/>
            <person name="Mikhailova N."/>
            <person name="Pati A."/>
            <person name="Ivanova N."/>
            <person name="Mavromatis K."/>
            <person name="Chen A."/>
            <person name="Palaniappan K."/>
            <person name="Chain P."/>
            <person name="Land M."/>
            <person name="Hauser L."/>
            <person name="Chang Y.J."/>
            <person name="Jeffries C.D."/>
            <person name="Chertkov O."/>
            <person name="Brettin T."/>
            <person name="Detter J.C."/>
            <person name="Han C."/>
            <person name="Ali Z."/>
            <person name="Tindall B.J."/>
            <person name="Goker M."/>
            <person name="Bristow J."/>
            <person name="Eisen J.A."/>
            <person name="Markowitz V."/>
            <person name="Hugenholtz P."/>
            <person name="Kyrpides N.C."/>
            <person name="Klenk H.P."/>
        </authorList>
    </citation>
    <scope>NUCLEOTIDE SEQUENCE [LARGE SCALE GENOMIC DNA]</scope>
    <source>
        <strain evidence="2">DSM 44928 / JCM 14897 / NBRC 102108 / NRRL B-24433 / ID139908</strain>
    </source>
</reference>
<dbReference type="STRING" id="479433.Caci_7411"/>
<dbReference type="HOGENOM" id="CLU_2988189_0_0_11"/>
<name>C7Q9R8_CATAD</name>